<reference evidence="7 8" key="1">
    <citation type="submission" date="2016-12" db="EMBL/GenBank/DDBJ databases">
        <title>Study of bacterial adaptation to deep sea.</title>
        <authorList>
            <person name="Song J."/>
            <person name="Yoshizawa S."/>
            <person name="Kogure K."/>
        </authorList>
    </citation>
    <scope>NUCLEOTIDE SEQUENCE [LARGE SCALE GENOMIC DNA]</scope>
    <source>
        <strain evidence="7 8">SAORIC-165</strain>
    </source>
</reference>
<accession>A0A2S7TYU5</accession>
<protein>
    <recommendedName>
        <fullName evidence="6">POTRA domain-containing protein</fullName>
    </recommendedName>
</protein>
<keyword evidence="3" id="KW-0812">Transmembrane</keyword>
<evidence type="ECO:0000313" key="7">
    <source>
        <dbReference type="EMBL" id="PQJ27928.1"/>
    </source>
</evidence>
<evidence type="ECO:0000313" key="8">
    <source>
        <dbReference type="Proteomes" id="UP000239907"/>
    </source>
</evidence>
<dbReference type="Pfam" id="PF01103">
    <property type="entry name" value="Omp85"/>
    <property type="match status" value="1"/>
</dbReference>
<evidence type="ECO:0000256" key="5">
    <source>
        <dbReference type="SAM" id="SignalP"/>
    </source>
</evidence>
<name>A0A2S7TYU5_9BACT</name>
<comment type="caution">
    <text evidence="7">The sequence shown here is derived from an EMBL/GenBank/DDBJ whole genome shotgun (WGS) entry which is preliminary data.</text>
</comment>
<feature type="signal peptide" evidence="5">
    <location>
        <begin position="1"/>
        <end position="18"/>
    </location>
</feature>
<dbReference type="Gene3D" id="2.40.160.50">
    <property type="entry name" value="membrane protein fhac: a member of the omp85/tpsb transporter family"/>
    <property type="match status" value="1"/>
</dbReference>
<keyword evidence="5" id="KW-0732">Signal</keyword>
<dbReference type="InterPro" id="IPR010827">
    <property type="entry name" value="BamA/TamA_POTRA"/>
</dbReference>
<evidence type="ECO:0000256" key="2">
    <source>
        <dbReference type="ARBA" id="ARBA00022452"/>
    </source>
</evidence>
<dbReference type="GO" id="GO:0019867">
    <property type="term" value="C:outer membrane"/>
    <property type="evidence" value="ECO:0007669"/>
    <property type="project" value="InterPro"/>
</dbReference>
<dbReference type="Proteomes" id="UP000239907">
    <property type="component" value="Unassembled WGS sequence"/>
</dbReference>
<evidence type="ECO:0000256" key="3">
    <source>
        <dbReference type="ARBA" id="ARBA00022692"/>
    </source>
</evidence>
<organism evidence="7 8">
    <name type="scientific">Rubritalea profundi</name>
    <dbReference type="NCBI Taxonomy" id="1658618"/>
    <lineage>
        <taxon>Bacteria</taxon>
        <taxon>Pseudomonadati</taxon>
        <taxon>Verrucomicrobiota</taxon>
        <taxon>Verrucomicrobiia</taxon>
        <taxon>Verrucomicrobiales</taxon>
        <taxon>Rubritaleaceae</taxon>
        <taxon>Rubritalea</taxon>
    </lineage>
</organism>
<gene>
    <name evidence="7" type="ORF">BSZ32_05040</name>
</gene>
<sequence>MKIVFAICSLLLCGIASAAEVRIVGVDKLSLPLYQDQLKPRLQYISARPATSWRADDAAFYLERLILRRGYSQVDVQWSISGNTIILKVNNGPRLFYGAVQSQTQTTLDNETLTNYFYQPIVEGELVGLKNAPYIKEYTQRGASNVENYLKSSGFWQAEVRVENEYVDIETGRIHVLLDIDQGGLHSLTRPRFTGISSTTEQEMIKEFSTLIGQPSTTENIVKINNDVSNYFRRTGYHFAEVNVTTEHHNSRTTLAFQIKQGKRYILRDVSASGHQDTQTRRILRFFKPMRNKVYDADAADKATNRLLNTGVFKKVVVTPVPHDDGFLDLDIELEEGKTVTTSAYIGTDSYEGLVLGVTYSDLNLSGKMWQFSSRAEYTGRGLLGEVGITEPFFAGEDISFNLRAFALQRSPDGYEKYELGSEASWTWQPTDNYSIRGYLGSSFVSTSSSSMTQEELGPNDYLNTRIGIIQSLDLRNDPILPNQGYNGELLTEFGSIIGDADTSYFKIDLNNSYRKKLLENTYLISRFDVGAIVPANSEKLPIDRRFFSGGTNSVRSFDERGLGPRSGSGDPLGGESYWVGSAELVREIRKPFHLALFYDLGQVYSDYEDLNFSSPSQAVGLSARIHLPIGPIRFEYGYNLNRKVKEPKGTFHFTIGASF</sequence>
<dbReference type="RefSeq" id="WP_105042423.1">
    <property type="nucleotide sequence ID" value="NZ_MQWA01000001.1"/>
</dbReference>
<dbReference type="InterPro" id="IPR034746">
    <property type="entry name" value="POTRA"/>
</dbReference>
<evidence type="ECO:0000256" key="1">
    <source>
        <dbReference type="ARBA" id="ARBA00004370"/>
    </source>
</evidence>
<dbReference type="PROSITE" id="PS51779">
    <property type="entry name" value="POTRA"/>
    <property type="match status" value="1"/>
</dbReference>
<dbReference type="OrthoDB" id="9814535at2"/>
<feature type="domain" description="POTRA" evidence="6">
    <location>
        <begin position="265"/>
        <end position="337"/>
    </location>
</feature>
<dbReference type="PANTHER" id="PTHR12815">
    <property type="entry name" value="SORTING AND ASSEMBLY MACHINERY SAMM50 PROTEIN FAMILY MEMBER"/>
    <property type="match status" value="1"/>
</dbReference>
<dbReference type="AlphaFoldDB" id="A0A2S7TYU5"/>
<keyword evidence="4" id="KW-0472">Membrane</keyword>
<keyword evidence="2" id="KW-1134">Transmembrane beta strand</keyword>
<dbReference type="InterPro" id="IPR000184">
    <property type="entry name" value="Bac_surfAg_D15"/>
</dbReference>
<comment type="subcellular location">
    <subcellularLocation>
        <location evidence="1">Membrane</location>
    </subcellularLocation>
</comment>
<evidence type="ECO:0000259" key="6">
    <source>
        <dbReference type="PROSITE" id="PS51779"/>
    </source>
</evidence>
<dbReference type="EMBL" id="MQWA01000001">
    <property type="protein sequence ID" value="PQJ27928.1"/>
    <property type="molecule type" value="Genomic_DNA"/>
</dbReference>
<proteinExistence type="predicted"/>
<dbReference type="InterPro" id="IPR039910">
    <property type="entry name" value="D15-like"/>
</dbReference>
<feature type="chain" id="PRO_5015580347" description="POTRA domain-containing protein" evidence="5">
    <location>
        <begin position="19"/>
        <end position="660"/>
    </location>
</feature>
<dbReference type="Gene3D" id="3.10.20.310">
    <property type="entry name" value="membrane protein fhac"/>
    <property type="match status" value="2"/>
</dbReference>
<evidence type="ECO:0000256" key="4">
    <source>
        <dbReference type="ARBA" id="ARBA00023136"/>
    </source>
</evidence>
<dbReference type="PANTHER" id="PTHR12815:SF18">
    <property type="entry name" value="SORTING AND ASSEMBLY MACHINERY COMPONENT 50 HOMOLOG"/>
    <property type="match status" value="1"/>
</dbReference>
<keyword evidence="8" id="KW-1185">Reference proteome</keyword>
<dbReference type="Pfam" id="PF07244">
    <property type="entry name" value="POTRA"/>
    <property type="match status" value="2"/>
</dbReference>